<sequence length="109" mass="12130">MGFESGTPGLVKDLLNRAEFLMGNSICVLYSKRLEKVQRVFVNFAHWVGLHPYPASNELLAAFLAWLELSKRVAEMPTCLTAIARGHKVRGLVDSTKGSQIRLIVEEST</sequence>
<organism evidence="2 3">
    <name type="scientific">Dentiscutata erythropus</name>
    <dbReference type="NCBI Taxonomy" id="1348616"/>
    <lineage>
        <taxon>Eukaryota</taxon>
        <taxon>Fungi</taxon>
        <taxon>Fungi incertae sedis</taxon>
        <taxon>Mucoromycota</taxon>
        <taxon>Glomeromycotina</taxon>
        <taxon>Glomeromycetes</taxon>
        <taxon>Diversisporales</taxon>
        <taxon>Gigasporaceae</taxon>
        <taxon>Dentiscutata</taxon>
    </lineage>
</organism>
<evidence type="ECO:0000313" key="2">
    <source>
        <dbReference type="EMBL" id="CAG8703448.1"/>
    </source>
</evidence>
<dbReference type="InterPro" id="IPR010998">
    <property type="entry name" value="Integrase_recombinase_N"/>
</dbReference>
<name>A0A9N9HSV3_9GLOM</name>
<dbReference type="AlphaFoldDB" id="A0A9N9HSV3"/>
<dbReference type="GO" id="GO:0003677">
    <property type="term" value="F:DNA binding"/>
    <property type="evidence" value="ECO:0007669"/>
    <property type="project" value="UniProtKB-KW"/>
</dbReference>
<dbReference type="EMBL" id="CAJVPY010008995">
    <property type="protein sequence ID" value="CAG8703448.1"/>
    <property type="molecule type" value="Genomic_DNA"/>
</dbReference>
<protein>
    <submittedName>
        <fullName evidence="2">24727_t:CDS:1</fullName>
    </submittedName>
</protein>
<dbReference type="OrthoDB" id="2491237at2759"/>
<evidence type="ECO:0000313" key="3">
    <source>
        <dbReference type="Proteomes" id="UP000789405"/>
    </source>
</evidence>
<comment type="caution">
    <text evidence="2">The sequence shown here is derived from an EMBL/GenBank/DDBJ whole genome shotgun (WGS) entry which is preliminary data.</text>
</comment>
<reference evidence="2" key="1">
    <citation type="submission" date="2021-06" db="EMBL/GenBank/DDBJ databases">
        <authorList>
            <person name="Kallberg Y."/>
            <person name="Tangrot J."/>
            <person name="Rosling A."/>
        </authorList>
    </citation>
    <scope>NUCLEOTIDE SEQUENCE</scope>
    <source>
        <strain evidence="2">MA453B</strain>
    </source>
</reference>
<gene>
    <name evidence="2" type="ORF">DERYTH_LOCUS13134</name>
</gene>
<dbReference type="SUPFAM" id="SSF47823">
    <property type="entry name" value="lambda integrase-like, N-terminal domain"/>
    <property type="match status" value="1"/>
</dbReference>
<dbReference type="Proteomes" id="UP000789405">
    <property type="component" value="Unassembled WGS sequence"/>
</dbReference>
<evidence type="ECO:0000256" key="1">
    <source>
        <dbReference type="ARBA" id="ARBA00023125"/>
    </source>
</evidence>
<keyword evidence="1" id="KW-0238">DNA-binding</keyword>
<proteinExistence type="predicted"/>
<keyword evidence="3" id="KW-1185">Reference proteome</keyword>
<accession>A0A9N9HSV3</accession>
<dbReference type="Gene3D" id="1.10.150.130">
    <property type="match status" value="1"/>
</dbReference>